<keyword evidence="16" id="KW-1185">Reference proteome</keyword>
<keyword evidence="5" id="KW-0805">Transcription regulation</keyword>
<dbReference type="Bgee" id="ENSHGLG00000013588">
    <property type="expression patterns" value="Expressed in heart and 10 other cell types or tissues"/>
</dbReference>
<accession>G5B8X3</accession>
<evidence type="ECO:0000256" key="8">
    <source>
        <dbReference type="ARBA" id="ARBA00059336"/>
    </source>
</evidence>
<dbReference type="Pfam" id="PF02536">
    <property type="entry name" value="mTERF"/>
    <property type="match status" value="1"/>
</dbReference>
<dbReference type="GeneTree" id="ENSGT00390000005801"/>
<dbReference type="CTD" id="51001"/>
<dbReference type="GO" id="GO:0061668">
    <property type="term" value="P:mitochondrial ribosome assembly"/>
    <property type="evidence" value="ECO:0007669"/>
    <property type="project" value="TreeGrafter"/>
</dbReference>
<evidence type="ECO:0000256" key="4">
    <source>
        <dbReference type="ARBA" id="ARBA00022946"/>
    </source>
</evidence>
<evidence type="ECO:0000313" key="14">
    <source>
        <dbReference type="EMBL" id="JAO00869.1"/>
    </source>
</evidence>
<feature type="compositionally biased region" description="Low complexity" evidence="12">
    <location>
        <begin position="65"/>
        <end position="82"/>
    </location>
</feature>
<sequence length="417" mass="47866">MALSAQQISKWFNSVKLRSFINAAQLTKQFPRPGRTLLNGFSAQPQLSSDNCFLQWGYKTYRSSSLRNSSQSTNSSRQESNSAQSTLLPVVNEQSEITQELPSFDSELSLEDLDDLPPLSPLQQVSEEEAIQIIADPLLPPASFTLRDYVDHSETLQKLVLLGVDLSKIEKHPDTANLLLRLDFEKDIKPILLFLKDLGLEDNQLGGFLTKNYAIFSEDLENLETRVAYLQSKNFSKADIAQMVRKAPFLLSFSVERLDNRLGFFQKELELSVKKTRDLVVRLPRLLTGSLEPVKENMKVYRLELGFKHNEIQHMITRIPKMLTANKRKLTKTFDYVHNVMNIPHHLIVKFPQVFNTRLFKVKDRHLFLAYLGRAQYDPAKPNYISLDKLVSIPDEVFCEEIAKASIQDFEKFLKTL</sequence>
<dbReference type="Gene3D" id="1.25.70.10">
    <property type="entry name" value="Transcription termination factor 3, mitochondrial"/>
    <property type="match status" value="1"/>
</dbReference>
<dbReference type="EMBL" id="GEBF01002764">
    <property type="protein sequence ID" value="JAO00869.1"/>
    <property type="molecule type" value="Transcribed_RNA"/>
</dbReference>
<dbReference type="InterPro" id="IPR003690">
    <property type="entry name" value="MTERF"/>
</dbReference>
<evidence type="ECO:0000256" key="6">
    <source>
        <dbReference type="ARBA" id="ARBA00023128"/>
    </source>
</evidence>
<dbReference type="InterPro" id="IPR038538">
    <property type="entry name" value="MTERF_sf"/>
</dbReference>
<dbReference type="SMART" id="SM00733">
    <property type="entry name" value="Mterf"/>
    <property type="match status" value="6"/>
</dbReference>
<evidence type="ECO:0000313" key="15">
    <source>
        <dbReference type="Proteomes" id="UP000006813"/>
    </source>
</evidence>
<name>G5B8X3_HETGA</name>
<dbReference type="Proteomes" id="UP000694906">
    <property type="component" value="Unplaced"/>
</dbReference>
<evidence type="ECO:0000256" key="12">
    <source>
        <dbReference type="SAM" id="MobiDB-lite"/>
    </source>
</evidence>
<dbReference type="Proteomes" id="UP000006813">
    <property type="component" value="Unassembled WGS sequence"/>
</dbReference>
<dbReference type="GO" id="GO:0006390">
    <property type="term" value="P:mitochondrial transcription"/>
    <property type="evidence" value="ECO:0007669"/>
    <property type="project" value="TreeGrafter"/>
</dbReference>
<evidence type="ECO:0000256" key="11">
    <source>
        <dbReference type="ARBA" id="ARBA00081775"/>
    </source>
</evidence>
<dbReference type="eggNOG" id="KOG1267">
    <property type="taxonomic scope" value="Eukaryota"/>
</dbReference>
<dbReference type="GeneID" id="101707951"/>
<dbReference type="PANTHER" id="PTHR13068">
    <property type="entry name" value="CGI-12 PROTEIN-RELATED"/>
    <property type="match status" value="1"/>
</dbReference>
<dbReference type="KEGG" id="hgl:101707951"/>
<evidence type="ECO:0000313" key="13">
    <source>
        <dbReference type="EMBL" id="EHB05734.1"/>
    </source>
</evidence>
<dbReference type="GO" id="GO:0006355">
    <property type="term" value="P:regulation of DNA-templated transcription"/>
    <property type="evidence" value="ECO:0007669"/>
    <property type="project" value="UniProtKB-ARBA"/>
</dbReference>
<keyword evidence="3" id="KW-0690">Ribosome biogenesis</keyword>
<comment type="subcellular location">
    <subcellularLocation>
        <location evidence="1">Mitochondrion</location>
    </subcellularLocation>
</comment>
<dbReference type="AlphaFoldDB" id="G5B8X3"/>
<dbReference type="STRING" id="10181.G5B8X3"/>
<dbReference type="GO" id="GO:0005739">
    <property type="term" value="C:mitochondrion"/>
    <property type="evidence" value="ECO:0007669"/>
    <property type="project" value="UniProtKB-SubCell"/>
</dbReference>
<comment type="function">
    <text evidence="8">Binds promoter DNA and regulates initiation of transcription. Required for normal mitochondrial transcription and translation, and for normal assembly of mitochondrial respiratory complexes. Required for normal mitochondrial function. Maintains 16S rRNA levels and functions in mitochondrial ribosome assembly by regulating the biogenesis of the 39S ribosomal subunit.</text>
</comment>
<reference evidence="17 18" key="3">
    <citation type="submission" date="2025-04" db="UniProtKB">
        <authorList>
            <consortium name="RefSeq"/>
        </authorList>
    </citation>
    <scope>IDENTIFICATION</scope>
</reference>
<gene>
    <name evidence="17 18" type="primary">Mterf3</name>
    <name evidence="14" type="synonym">MTERFD1</name>
    <name evidence="13" type="ORF">GW7_21022</name>
</gene>
<dbReference type="GO" id="GO:0003676">
    <property type="term" value="F:nucleic acid binding"/>
    <property type="evidence" value="ECO:0007669"/>
    <property type="project" value="InterPro"/>
</dbReference>
<evidence type="ECO:0000256" key="2">
    <source>
        <dbReference type="ARBA" id="ARBA00007692"/>
    </source>
</evidence>
<evidence type="ECO:0000313" key="17">
    <source>
        <dbReference type="RefSeq" id="XP_004850198.1"/>
    </source>
</evidence>
<proteinExistence type="inferred from homology"/>
<evidence type="ECO:0000256" key="7">
    <source>
        <dbReference type="ARBA" id="ARBA00023163"/>
    </source>
</evidence>
<evidence type="ECO:0000256" key="5">
    <source>
        <dbReference type="ARBA" id="ARBA00023015"/>
    </source>
</evidence>
<dbReference type="FunFam" id="1.25.70.10:FF:000002">
    <property type="entry name" value="transcription termination factor 3, mitochondrial"/>
    <property type="match status" value="1"/>
</dbReference>
<dbReference type="OMA" id="VFNTRVF"/>
<keyword evidence="6" id="KW-0496">Mitochondrion</keyword>
<dbReference type="EMBL" id="JH169014">
    <property type="protein sequence ID" value="EHB05734.1"/>
    <property type="molecule type" value="Genomic_DNA"/>
</dbReference>
<protein>
    <recommendedName>
        <fullName evidence="9">Transcription termination factor 3, mitochondrial</fullName>
    </recommendedName>
    <alternativeName>
        <fullName evidence="10">Mitochondrial transcription termination factor 3</fullName>
    </alternativeName>
    <alternativeName>
        <fullName evidence="11">mTERF domain-containing protein 1, mitochondrial</fullName>
    </alternativeName>
</protein>
<dbReference type="RefSeq" id="XP_004850198.1">
    <property type="nucleotide sequence ID" value="XM_004850141.3"/>
</dbReference>
<reference evidence="14" key="2">
    <citation type="submission" date="2015-10" db="EMBL/GenBank/DDBJ databases">
        <title>FRAMA: From RNA-seq data to annotated mRNA assemblies.</title>
        <authorList>
            <person name="Bens M."/>
            <person name="Sahm A."/>
            <person name="Jahn N."/>
            <person name="Morhart M."/>
            <person name="Holtze S."/>
            <person name="Hildebrandt T.B."/>
            <person name="Platzer M."/>
            <person name="Szafranski K."/>
        </authorList>
    </citation>
    <scope>NUCLEOTIDE SEQUENCE</scope>
    <source>
        <tissue evidence="14">Kidney</tissue>
    </source>
</reference>
<keyword evidence="4" id="KW-0809">Transit peptide</keyword>
<evidence type="ECO:0000256" key="9">
    <source>
        <dbReference type="ARBA" id="ARBA00071275"/>
    </source>
</evidence>
<dbReference type="RefSeq" id="XP_004850199.1">
    <property type="nucleotide sequence ID" value="XM_004850142.3"/>
</dbReference>
<comment type="similarity">
    <text evidence="2">Belongs to the mTERF family.</text>
</comment>
<evidence type="ECO:0000256" key="3">
    <source>
        <dbReference type="ARBA" id="ARBA00022517"/>
    </source>
</evidence>
<evidence type="ECO:0000256" key="10">
    <source>
        <dbReference type="ARBA" id="ARBA00077580"/>
    </source>
</evidence>
<evidence type="ECO:0000313" key="16">
    <source>
        <dbReference type="Proteomes" id="UP000694906"/>
    </source>
</evidence>
<reference evidence="13 15" key="1">
    <citation type="journal article" date="2011" name="Nature">
        <title>Genome sequencing reveals insights into physiology and longevity of the naked mole rat.</title>
        <authorList>
            <person name="Kim E.B."/>
            <person name="Fang X."/>
            <person name="Fushan A.A."/>
            <person name="Huang Z."/>
            <person name="Lobanov A.V."/>
            <person name="Han L."/>
            <person name="Marino S.M."/>
            <person name="Sun X."/>
            <person name="Turanov A.A."/>
            <person name="Yang P."/>
            <person name="Yim S.H."/>
            <person name="Zhao X."/>
            <person name="Kasaikina M.V."/>
            <person name="Stoletzki N."/>
            <person name="Peng C."/>
            <person name="Polak P."/>
            <person name="Xiong Z."/>
            <person name="Kiezun A."/>
            <person name="Zhu Y."/>
            <person name="Chen Y."/>
            <person name="Kryukov G.V."/>
            <person name="Zhang Q."/>
            <person name="Peshkin L."/>
            <person name="Yang L."/>
            <person name="Bronson R.T."/>
            <person name="Buffenstein R."/>
            <person name="Wang B."/>
            <person name="Han C."/>
            <person name="Li Q."/>
            <person name="Chen L."/>
            <person name="Zhao W."/>
            <person name="Sunyaev S.R."/>
            <person name="Park T.J."/>
            <person name="Zhang G."/>
            <person name="Wang J."/>
            <person name="Gladyshev V.N."/>
        </authorList>
    </citation>
    <scope>NUCLEOTIDE SEQUENCE [LARGE SCALE GENOMIC DNA]</scope>
</reference>
<keyword evidence="7" id="KW-0804">Transcription</keyword>
<organism evidence="13 15">
    <name type="scientific">Heterocephalus glaber</name>
    <name type="common">Naked mole rat</name>
    <dbReference type="NCBI Taxonomy" id="10181"/>
    <lineage>
        <taxon>Eukaryota</taxon>
        <taxon>Metazoa</taxon>
        <taxon>Chordata</taxon>
        <taxon>Craniata</taxon>
        <taxon>Vertebrata</taxon>
        <taxon>Euteleostomi</taxon>
        <taxon>Mammalia</taxon>
        <taxon>Eutheria</taxon>
        <taxon>Euarchontoglires</taxon>
        <taxon>Glires</taxon>
        <taxon>Rodentia</taxon>
        <taxon>Hystricomorpha</taxon>
        <taxon>Bathyergidae</taxon>
        <taxon>Heterocephalus</taxon>
    </lineage>
</organism>
<evidence type="ECO:0000313" key="18">
    <source>
        <dbReference type="RefSeq" id="XP_004850199.1"/>
    </source>
</evidence>
<dbReference type="PANTHER" id="PTHR13068:SF194">
    <property type="entry name" value="TRANSCRIPTION TERMINATION FACTOR 3, MITOCHONDRIAL"/>
    <property type="match status" value="1"/>
</dbReference>
<dbReference type="OrthoDB" id="637682at2759"/>
<evidence type="ECO:0000256" key="1">
    <source>
        <dbReference type="ARBA" id="ARBA00004173"/>
    </source>
</evidence>
<feature type="region of interest" description="Disordered" evidence="12">
    <location>
        <begin position="65"/>
        <end position="85"/>
    </location>
</feature>